<dbReference type="eggNOG" id="ENOG5033657">
    <property type="taxonomic scope" value="Bacteria"/>
</dbReference>
<keyword evidence="2" id="KW-1185">Reference proteome</keyword>
<sequence length="134" mass="13808">MAQILDFSKSITASFSQSISIPIVASPSSNTLAQFGLTTGTGGNVWLDASVGTQTTLGSPDLLFTILRGSTAIFSITASALSVNQFDPISFSFVDSNLTAGYFAYTLTVSQVNSAVLNSANLVGPVLFSGLSLV</sequence>
<evidence type="ECO:0000313" key="1">
    <source>
        <dbReference type="EMBL" id="AIQ67698.1"/>
    </source>
</evidence>
<dbReference type="AlphaFoldDB" id="A0A089M840"/>
<dbReference type="EMBL" id="CP009287">
    <property type="protein sequence ID" value="AIQ67698.1"/>
    <property type="molecule type" value="Genomic_DNA"/>
</dbReference>
<dbReference type="Proteomes" id="UP000029500">
    <property type="component" value="Chromosome"/>
</dbReference>
<dbReference type="OrthoDB" id="2621183at2"/>
<reference evidence="1 2" key="1">
    <citation type="submission" date="2014-08" db="EMBL/GenBank/DDBJ databases">
        <title>Comparative genomics of the Paenibacillus odorifer group.</title>
        <authorList>
            <person name="den Bakker H.C."/>
            <person name="Tsai Y.-C."/>
            <person name="Martin N."/>
            <person name="Korlach J."/>
            <person name="Wiedmann M."/>
        </authorList>
    </citation>
    <scope>NUCLEOTIDE SEQUENCE [LARGE SCALE GENOMIC DNA]</scope>
    <source>
        <strain evidence="1 2">DSM 15220</strain>
    </source>
</reference>
<evidence type="ECO:0000313" key="2">
    <source>
        <dbReference type="Proteomes" id="UP000029500"/>
    </source>
</evidence>
<protein>
    <submittedName>
        <fullName evidence="1">Uncharacterized protein</fullName>
    </submittedName>
</protein>
<organism evidence="1 2">
    <name type="scientific">Paenibacillus graminis</name>
    <dbReference type="NCBI Taxonomy" id="189425"/>
    <lineage>
        <taxon>Bacteria</taxon>
        <taxon>Bacillati</taxon>
        <taxon>Bacillota</taxon>
        <taxon>Bacilli</taxon>
        <taxon>Bacillales</taxon>
        <taxon>Paenibacillaceae</taxon>
        <taxon>Paenibacillus</taxon>
    </lineage>
</organism>
<dbReference type="HOGENOM" id="CLU_155216_0_0_9"/>
<gene>
    <name evidence="1" type="ORF">PGRAT_08695</name>
</gene>
<name>A0A089M840_9BACL</name>
<dbReference type="STRING" id="189425.PGRAT_08695"/>
<proteinExistence type="predicted"/>
<accession>A0A089M840</accession>
<dbReference type="KEGG" id="pgm:PGRAT_08695"/>
<dbReference type="RefSeq" id="WP_025706427.1">
    <property type="nucleotide sequence ID" value="NZ_CP009287.1"/>
</dbReference>